<dbReference type="AlphaFoldDB" id="A0A9D3PFC2"/>
<evidence type="ECO:0000313" key="9">
    <source>
        <dbReference type="EMBL" id="KAG7458994.1"/>
    </source>
</evidence>
<evidence type="ECO:0000256" key="2">
    <source>
        <dbReference type="ARBA" id="ARBA00022741"/>
    </source>
</evidence>
<gene>
    <name evidence="9" type="ORF">MATL_G00226520</name>
</gene>
<keyword evidence="1" id="KW-0399">Innate immunity</keyword>
<dbReference type="SUPFAM" id="SSF52540">
    <property type="entry name" value="P-loop containing nucleoside triphosphate hydrolases"/>
    <property type="match status" value="1"/>
</dbReference>
<dbReference type="InterPro" id="IPR036543">
    <property type="entry name" value="Guanylate-bd_C_sf"/>
</dbReference>
<evidence type="ECO:0000256" key="7">
    <source>
        <dbReference type="SAM" id="Coils"/>
    </source>
</evidence>
<dbReference type="InterPro" id="IPR015894">
    <property type="entry name" value="Guanylate-bd_N"/>
</dbReference>
<protein>
    <recommendedName>
        <fullName evidence="8">GB1/RHD3-type G domain-containing protein</fullName>
    </recommendedName>
</protein>
<dbReference type="Gene3D" id="3.40.50.300">
    <property type="entry name" value="P-loop containing nucleotide triphosphate hydrolases"/>
    <property type="match status" value="1"/>
</dbReference>
<evidence type="ECO:0000313" key="10">
    <source>
        <dbReference type="Proteomes" id="UP001046870"/>
    </source>
</evidence>
<keyword evidence="2" id="KW-0547">Nucleotide-binding</keyword>
<dbReference type="GO" id="GO:0005525">
    <property type="term" value="F:GTP binding"/>
    <property type="evidence" value="ECO:0007669"/>
    <property type="project" value="UniProtKB-KW"/>
</dbReference>
<comment type="caution">
    <text evidence="9">The sequence shown here is derived from an EMBL/GenBank/DDBJ whole genome shotgun (WGS) entry which is preliminary data.</text>
</comment>
<organism evidence="9 10">
    <name type="scientific">Megalops atlanticus</name>
    <name type="common">Tarpon</name>
    <name type="synonym">Clupea gigantea</name>
    <dbReference type="NCBI Taxonomy" id="7932"/>
    <lineage>
        <taxon>Eukaryota</taxon>
        <taxon>Metazoa</taxon>
        <taxon>Chordata</taxon>
        <taxon>Craniata</taxon>
        <taxon>Vertebrata</taxon>
        <taxon>Euteleostomi</taxon>
        <taxon>Actinopterygii</taxon>
        <taxon>Neopterygii</taxon>
        <taxon>Teleostei</taxon>
        <taxon>Elopiformes</taxon>
        <taxon>Megalopidae</taxon>
        <taxon>Megalops</taxon>
    </lineage>
</organism>
<keyword evidence="10" id="KW-1185">Reference proteome</keyword>
<evidence type="ECO:0000256" key="3">
    <source>
        <dbReference type="ARBA" id="ARBA00022801"/>
    </source>
</evidence>
<reference evidence="9" key="1">
    <citation type="submission" date="2021-01" db="EMBL/GenBank/DDBJ databases">
        <authorList>
            <person name="Zahm M."/>
            <person name="Roques C."/>
            <person name="Cabau C."/>
            <person name="Klopp C."/>
            <person name="Donnadieu C."/>
            <person name="Jouanno E."/>
            <person name="Lampietro C."/>
            <person name="Louis A."/>
            <person name="Herpin A."/>
            <person name="Echchiki A."/>
            <person name="Berthelot C."/>
            <person name="Parey E."/>
            <person name="Roest-Crollius H."/>
            <person name="Braasch I."/>
            <person name="Postlethwait J."/>
            <person name="Bobe J."/>
            <person name="Montfort J."/>
            <person name="Bouchez O."/>
            <person name="Begum T."/>
            <person name="Mejri S."/>
            <person name="Adams A."/>
            <person name="Chen W.-J."/>
            <person name="Guiguen Y."/>
        </authorList>
    </citation>
    <scope>NUCLEOTIDE SEQUENCE</scope>
    <source>
        <strain evidence="9">YG-15Mar2019-1</strain>
        <tissue evidence="9">Brain</tissue>
    </source>
</reference>
<dbReference type="Pfam" id="PF02263">
    <property type="entry name" value="GBP"/>
    <property type="match status" value="1"/>
</dbReference>
<evidence type="ECO:0000259" key="8">
    <source>
        <dbReference type="PROSITE" id="PS51715"/>
    </source>
</evidence>
<dbReference type="PANTHER" id="PTHR10751">
    <property type="entry name" value="GUANYLATE BINDING PROTEIN"/>
    <property type="match status" value="1"/>
</dbReference>
<dbReference type="GO" id="GO:0003924">
    <property type="term" value="F:GTPase activity"/>
    <property type="evidence" value="ECO:0007669"/>
    <property type="project" value="InterPro"/>
</dbReference>
<sequence>MDESKGPQGYHQTEGGSVKMPQPVCLIENESGSKLQVNQEALNILGSIKQPVVVVAIVGMYRTGKSYLMNRLAGKHTGFSLGSTIQSETKGIWMWCVPHPCRDNQTLVLLDTEGLGDVEKGDQTNDTWIFALAVLLSSTLVYNSMGTINNEALMSLHYVTELTKHIKVKSSQEAESEASFEFIRYFPSFVWTVRDFTLDLELNGRAITADEYLENSLKLKTSNSKDSAPQIALTSAVFDQPATKRKLKKMEELSDADLDPDFIKQTKDFCSYILSHSKEKSLTGGITVNGSMLTNLVVTYMDAIRGGQMPCLENAVLALSQIENSAAVEKSQALYRQLLGERVVLPTETQEELSSVHEGCLKEALQLFMARSFKDVDQLFQKELMERIKEDYEGSESYMRPGGYADYRVQLDSIIQQYRDTPGKGIQGDHALEAFLKEKSDLGRNILMADKSLTEKQQNLEAEKALAEMERFKAEVARQEQEALAQKIEDMERAHRENEQQLWEKMEQERKAMMEENNRVLTQRLQEQKALIMEGYEQKAKAMEAQIQDLRQRLAQTAVRRRRCVIS</sequence>
<dbReference type="OrthoDB" id="2135133at2759"/>
<name>A0A9D3PFC2_MEGAT</name>
<dbReference type="FunFam" id="3.40.50.300:FF:000422">
    <property type="entry name" value="Guanylate-binding protein 1"/>
    <property type="match status" value="1"/>
</dbReference>
<accession>A0A9D3PFC2</accession>
<dbReference type="EMBL" id="JAFDVH010000020">
    <property type="protein sequence ID" value="KAG7458994.1"/>
    <property type="molecule type" value="Genomic_DNA"/>
</dbReference>
<dbReference type="InterPro" id="IPR030386">
    <property type="entry name" value="G_GB1_RHD3_dom"/>
</dbReference>
<keyword evidence="7" id="KW-0175">Coiled coil</keyword>
<dbReference type="GO" id="GO:0045087">
    <property type="term" value="P:innate immune response"/>
    <property type="evidence" value="ECO:0007669"/>
    <property type="project" value="UniProtKB-KW"/>
</dbReference>
<dbReference type="InterPro" id="IPR027417">
    <property type="entry name" value="P-loop_NTPase"/>
</dbReference>
<evidence type="ECO:0000256" key="4">
    <source>
        <dbReference type="ARBA" id="ARBA00022859"/>
    </source>
</evidence>
<dbReference type="SUPFAM" id="SSF48340">
    <property type="entry name" value="Interferon-induced guanylate-binding protein 1 (GBP1), C-terminal domain"/>
    <property type="match status" value="1"/>
</dbReference>
<evidence type="ECO:0000256" key="1">
    <source>
        <dbReference type="ARBA" id="ARBA00022588"/>
    </source>
</evidence>
<dbReference type="CDD" id="cd16269">
    <property type="entry name" value="GBP_C"/>
    <property type="match status" value="1"/>
</dbReference>
<keyword evidence="3" id="KW-0378">Hydrolase</keyword>
<comment type="similarity">
    <text evidence="6">Belongs to the TRAFAC class dynamin-like GTPase superfamily. GB1/RHD3 GTPase family.</text>
</comment>
<evidence type="ECO:0000256" key="6">
    <source>
        <dbReference type="PROSITE-ProRule" id="PRU01052"/>
    </source>
</evidence>
<dbReference type="CDD" id="cd01851">
    <property type="entry name" value="GBP"/>
    <property type="match status" value="1"/>
</dbReference>
<dbReference type="PROSITE" id="PS51715">
    <property type="entry name" value="G_GB1_RHD3"/>
    <property type="match status" value="1"/>
</dbReference>
<feature type="coiled-coil region" evidence="7">
    <location>
        <begin position="450"/>
        <end position="560"/>
    </location>
</feature>
<feature type="domain" description="GB1/RHD3-type G" evidence="8">
    <location>
        <begin position="49"/>
        <end position="278"/>
    </location>
</feature>
<dbReference type="InterPro" id="IPR037684">
    <property type="entry name" value="GBP_C"/>
</dbReference>
<keyword evidence="5" id="KW-0342">GTP-binding</keyword>
<dbReference type="InterPro" id="IPR003191">
    <property type="entry name" value="Guanylate-bd/ATL_C"/>
</dbReference>
<evidence type="ECO:0000256" key="5">
    <source>
        <dbReference type="ARBA" id="ARBA00023134"/>
    </source>
</evidence>
<keyword evidence="4" id="KW-0391">Immunity</keyword>
<dbReference type="Pfam" id="PF02841">
    <property type="entry name" value="GBP_C"/>
    <property type="match status" value="2"/>
</dbReference>
<dbReference type="Gene3D" id="1.20.1000.10">
    <property type="entry name" value="Guanylate-binding protein, C-terminal domain"/>
    <property type="match status" value="2"/>
</dbReference>
<dbReference type="Proteomes" id="UP001046870">
    <property type="component" value="Chromosome 20"/>
</dbReference>
<proteinExistence type="inferred from homology"/>